<evidence type="ECO:0000256" key="5">
    <source>
        <dbReference type="ARBA" id="ARBA00023163"/>
    </source>
</evidence>
<dbReference type="PRINTS" id="PR00040">
    <property type="entry name" value="HTHMERR"/>
</dbReference>
<keyword evidence="5" id="KW-0804">Transcription</keyword>
<protein>
    <submittedName>
        <fullName evidence="8">Cu(I)-responsive transcriptional regulator</fullName>
    </submittedName>
</protein>
<dbReference type="InterPro" id="IPR009061">
    <property type="entry name" value="DNA-bd_dom_put_sf"/>
</dbReference>
<dbReference type="Pfam" id="PF00376">
    <property type="entry name" value="MerR"/>
    <property type="match status" value="1"/>
</dbReference>
<dbReference type="SUPFAM" id="SSF46955">
    <property type="entry name" value="Putative DNA-binding domain"/>
    <property type="match status" value="1"/>
</dbReference>
<gene>
    <name evidence="8" type="ORF">SAMN05421844_106207</name>
</gene>
<evidence type="ECO:0000256" key="6">
    <source>
        <dbReference type="SAM" id="Coils"/>
    </source>
</evidence>
<dbReference type="NCBIfam" id="TIGR02044">
    <property type="entry name" value="CueR"/>
    <property type="match status" value="1"/>
</dbReference>
<dbReference type="Pfam" id="PF09278">
    <property type="entry name" value="MerR-DNA-bind"/>
    <property type="match status" value="1"/>
</dbReference>
<comment type="caution">
    <text evidence="8">The sequence shown here is derived from an EMBL/GenBank/DDBJ whole genome shotgun (WGS) entry which is preliminary data.</text>
</comment>
<keyword evidence="6" id="KW-0175">Coiled coil</keyword>
<dbReference type="InterPro" id="IPR047057">
    <property type="entry name" value="MerR_fam"/>
</dbReference>
<dbReference type="CDD" id="cd01108">
    <property type="entry name" value="HTH_CueR"/>
    <property type="match status" value="1"/>
</dbReference>
<evidence type="ECO:0000256" key="3">
    <source>
        <dbReference type="ARBA" id="ARBA00023015"/>
    </source>
</evidence>
<dbReference type="RefSeq" id="WP_061967960.1">
    <property type="nucleotide sequence ID" value="NZ_FNBZ01000006.1"/>
</dbReference>
<organism evidence="8 9">
    <name type="scientific">Bosea robiniae</name>
    <dbReference type="NCBI Taxonomy" id="1036780"/>
    <lineage>
        <taxon>Bacteria</taxon>
        <taxon>Pseudomonadati</taxon>
        <taxon>Pseudomonadota</taxon>
        <taxon>Alphaproteobacteria</taxon>
        <taxon>Hyphomicrobiales</taxon>
        <taxon>Boseaceae</taxon>
        <taxon>Bosea</taxon>
    </lineage>
</organism>
<dbReference type="EMBL" id="FNBZ01000006">
    <property type="protein sequence ID" value="SDG99969.1"/>
    <property type="molecule type" value="Genomic_DNA"/>
</dbReference>
<keyword evidence="2" id="KW-0963">Cytoplasm</keyword>
<dbReference type="PANTHER" id="PTHR30204:SF94">
    <property type="entry name" value="HEAVY METAL-DEPENDENT TRANSCRIPTIONAL REGULATOR HI_0293-RELATED"/>
    <property type="match status" value="1"/>
</dbReference>
<dbReference type="InterPro" id="IPR011789">
    <property type="entry name" value="CueR"/>
</dbReference>
<evidence type="ECO:0000256" key="2">
    <source>
        <dbReference type="ARBA" id="ARBA00022490"/>
    </source>
</evidence>
<dbReference type="PROSITE" id="PS00552">
    <property type="entry name" value="HTH_MERR_1"/>
    <property type="match status" value="1"/>
</dbReference>
<proteinExistence type="predicted"/>
<keyword evidence="4" id="KW-0238">DNA-binding</keyword>
<feature type="domain" description="HTH merR-type" evidence="7">
    <location>
        <begin position="1"/>
        <end position="69"/>
    </location>
</feature>
<dbReference type="Gene3D" id="1.10.1660.10">
    <property type="match status" value="1"/>
</dbReference>
<dbReference type="SMART" id="SM00422">
    <property type="entry name" value="HTH_MERR"/>
    <property type="match status" value="1"/>
</dbReference>
<reference evidence="8 9" key="1">
    <citation type="submission" date="2016-10" db="EMBL/GenBank/DDBJ databases">
        <authorList>
            <person name="Varghese N."/>
            <person name="Submissions S."/>
        </authorList>
    </citation>
    <scope>NUCLEOTIDE SEQUENCE [LARGE SCALE GENOMIC DNA]</scope>
    <source>
        <strain evidence="8 9">DSM 26672</strain>
    </source>
</reference>
<evidence type="ECO:0000259" key="7">
    <source>
        <dbReference type="PROSITE" id="PS50937"/>
    </source>
</evidence>
<dbReference type="Proteomes" id="UP000199468">
    <property type="component" value="Unassembled WGS sequence"/>
</dbReference>
<dbReference type="InterPro" id="IPR015358">
    <property type="entry name" value="Tscrpt_reg_MerR_DNA-bd"/>
</dbReference>
<evidence type="ECO:0000256" key="4">
    <source>
        <dbReference type="ARBA" id="ARBA00023125"/>
    </source>
</evidence>
<dbReference type="PROSITE" id="PS50937">
    <property type="entry name" value="HTH_MERR_2"/>
    <property type="match status" value="1"/>
</dbReference>
<evidence type="ECO:0000256" key="1">
    <source>
        <dbReference type="ARBA" id="ARBA00004496"/>
    </source>
</evidence>
<evidence type="ECO:0000313" key="8">
    <source>
        <dbReference type="EMBL" id="SDG99969.1"/>
    </source>
</evidence>
<feature type="coiled-coil region" evidence="6">
    <location>
        <begin position="81"/>
        <end position="108"/>
    </location>
</feature>
<evidence type="ECO:0000313" key="9">
    <source>
        <dbReference type="Proteomes" id="UP000199468"/>
    </source>
</evidence>
<name>A0ABY0P3Z3_9HYPH</name>
<dbReference type="PANTHER" id="PTHR30204">
    <property type="entry name" value="REDOX-CYCLING DRUG-SENSING TRANSCRIPTIONAL ACTIVATOR SOXR"/>
    <property type="match status" value="1"/>
</dbReference>
<keyword evidence="3" id="KW-0805">Transcription regulation</keyword>
<dbReference type="InterPro" id="IPR000551">
    <property type="entry name" value="MerR-type_HTH_dom"/>
</dbReference>
<keyword evidence="9" id="KW-1185">Reference proteome</keyword>
<accession>A0ABY0P3Z3</accession>
<comment type="subcellular location">
    <subcellularLocation>
        <location evidence="1">Cytoplasm</location>
    </subcellularLocation>
</comment>
<sequence>MNIGEAATRSGVSAKMIRYYESIGLITPPARTAAQYRVYAADDVHTLRFVRRSRDLGFSLEETRELLALWRDKSRASADVKNLAMAHVRELEEKAAELKAMADTLRHLATHCHGDHRPDCPILADFAATPSAQAKA</sequence>